<dbReference type="CDD" id="cd03801">
    <property type="entry name" value="GT4_PimA-like"/>
    <property type="match status" value="1"/>
</dbReference>
<dbReference type="RefSeq" id="WP_131592555.1">
    <property type="nucleotide sequence ID" value="NZ_SJSL01000001.1"/>
</dbReference>
<keyword evidence="3" id="KW-1185">Reference proteome</keyword>
<dbReference type="GO" id="GO:0016757">
    <property type="term" value="F:glycosyltransferase activity"/>
    <property type="evidence" value="ECO:0007669"/>
    <property type="project" value="InterPro"/>
</dbReference>
<protein>
    <submittedName>
        <fullName evidence="2">Glycosyltransferase family 1 protein</fullName>
    </submittedName>
</protein>
<keyword evidence="2" id="KW-0808">Transferase</keyword>
<dbReference type="OrthoDB" id="9811239at2"/>
<gene>
    <name evidence="2" type="ORF">EZ437_01535</name>
</gene>
<dbReference type="SUPFAM" id="SSF53756">
    <property type="entry name" value="UDP-Glycosyltransferase/glycogen phosphorylase"/>
    <property type="match status" value="1"/>
</dbReference>
<dbReference type="AlphaFoldDB" id="A0A4V2MLN1"/>
<sequence length="373" mass="42310">MKKNLNVLFVGAFNRGTKDGSSGGQLFACTSLIESDLKNSINFIKLDTTAETVPAPPVYKRIPKVFLRLSKFLYSILFRKIDVVLIFSSAKLSFIEKGLMAYLASVVSKKVIFAPRSGLILNDYERSKFMKSFIPFVVRSSTYILCQSTNWKEFYKSVSGEKDEKFVIVNNWIDIAPYLQNKETQINSTLEIVYLGWLEEYKGIRDLLTALKILSQKQLNVDFKCTIYGNGNLFEEASQFIKDNGLEQVAFLKGWANKEVKMNAFRTADIYILPSHYEGFPNALLEAMASQLPVVVTRIMSVADIVQHGVNGMIAECKDPASLAEQLEKLLLDENLRLEIAKNARETVINKFTIQTAIQKLEKIFYETNHTIL</sequence>
<evidence type="ECO:0000259" key="1">
    <source>
        <dbReference type="Pfam" id="PF00534"/>
    </source>
</evidence>
<reference evidence="2 3" key="1">
    <citation type="submission" date="2019-02" db="EMBL/GenBank/DDBJ databases">
        <title>Pedobacter sp. RP-1-14 sp. nov., isolated from Arctic soil.</title>
        <authorList>
            <person name="Dahal R.H."/>
        </authorList>
    </citation>
    <scope>NUCLEOTIDE SEQUENCE [LARGE SCALE GENOMIC DNA]</scope>
    <source>
        <strain evidence="2 3">RP-1-14</strain>
    </source>
</reference>
<dbReference type="PANTHER" id="PTHR12526">
    <property type="entry name" value="GLYCOSYLTRANSFERASE"/>
    <property type="match status" value="1"/>
</dbReference>
<dbReference type="Gene3D" id="3.40.50.2000">
    <property type="entry name" value="Glycogen Phosphorylase B"/>
    <property type="match status" value="2"/>
</dbReference>
<accession>A0A4V2MLN1</accession>
<dbReference type="PANTHER" id="PTHR12526:SF630">
    <property type="entry name" value="GLYCOSYLTRANSFERASE"/>
    <property type="match status" value="1"/>
</dbReference>
<dbReference type="Proteomes" id="UP000293347">
    <property type="component" value="Unassembled WGS sequence"/>
</dbReference>
<organism evidence="2 3">
    <name type="scientific">Pedobacter psychroterrae</name>
    <dbReference type="NCBI Taxonomy" id="2530453"/>
    <lineage>
        <taxon>Bacteria</taxon>
        <taxon>Pseudomonadati</taxon>
        <taxon>Bacteroidota</taxon>
        <taxon>Sphingobacteriia</taxon>
        <taxon>Sphingobacteriales</taxon>
        <taxon>Sphingobacteriaceae</taxon>
        <taxon>Pedobacter</taxon>
    </lineage>
</organism>
<evidence type="ECO:0000313" key="2">
    <source>
        <dbReference type="EMBL" id="TCD02697.1"/>
    </source>
</evidence>
<dbReference type="EMBL" id="SJSL01000001">
    <property type="protein sequence ID" value="TCD02697.1"/>
    <property type="molecule type" value="Genomic_DNA"/>
</dbReference>
<dbReference type="Pfam" id="PF00534">
    <property type="entry name" value="Glycos_transf_1"/>
    <property type="match status" value="1"/>
</dbReference>
<comment type="caution">
    <text evidence="2">The sequence shown here is derived from an EMBL/GenBank/DDBJ whole genome shotgun (WGS) entry which is preliminary data.</text>
</comment>
<feature type="domain" description="Glycosyl transferase family 1" evidence="1">
    <location>
        <begin position="188"/>
        <end position="346"/>
    </location>
</feature>
<evidence type="ECO:0000313" key="3">
    <source>
        <dbReference type="Proteomes" id="UP000293347"/>
    </source>
</evidence>
<dbReference type="InterPro" id="IPR001296">
    <property type="entry name" value="Glyco_trans_1"/>
</dbReference>
<proteinExistence type="predicted"/>
<name>A0A4V2MLN1_9SPHI</name>